<dbReference type="CDD" id="cd05239">
    <property type="entry name" value="GDP_FS_SDR_e"/>
    <property type="match status" value="1"/>
</dbReference>
<keyword evidence="5" id="KW-0511">Multifunctional enzyme</keyword>
<dbReference type="RefSeq" id="WP_115781985.1">
    <property type="nucleotide sequence ID" value="NZ_BMHL01000011.1"/>
</dbReference>
<dbReference type="Gene3D" id="3.40.50.720">
    <property type="entry name" value="NAD(P)-binding Rossmann-like Domain"/>
    <property type="match status" value="1"/>
</dbReference>
<comment type="similarity">
    <text evidence="1 5">Belongs to the NAD(P)-dependent epimerase/dehydratase family. Fucose synthase subfamily.</text>
</comment>
<evidence type="ECO:0000256" key="4">
    <source>
        <dbReference type="ARBA" id="ARBA00023235"/>
    </source>
</evidence>
<evidence type="ECO:0000313" key="8">
    <source>
        <dbReference type="Proteomes" id="UP000602004"/>
    </source>
</evidence>
<evidence type="ECO:0000256" key="3">
    <source>
        <dbReference type="ARBA" id="ARBA00023002"/>
    </source>
</evidence>
<dbReference type="Proteomes" id="UP000602004">
    <property type="component" value="Unassembled WGS sequence"/>
</dbReference>
<feature type="binding site" evidence="5">
    <location>
        <position position="141"/>
    </location>
    <ligand>
        <name>NADP(+)</name>
        <dbReference type="ChEBI" id="CHEBI:58349"/>
    </ligand>
</feature>
<comment type="function">
    <text evidence="5">Catalyzes the two-step NADP-dependent conversion of GDP-4-dehydro-6-deoxy-D-mannose to GDP-fucose, involving an epimerase and a reductase reaction.</text>
</comment>
<dbReference type="SUPFAM" id="SSF51735">
    <property type="entry name" value="NAD(P)-binding Rossmann-fold domains"/>
    <property type="match status" value="1"/>
</dbReference>
<comment type="catalytic activity">
    <reaction evidence="5">
        <text>GDP-beta-L-fucose + NADP(+) = GDP-4-dehydro-alpha-D-rhamnose + NADPH + H(+)</text>
        <dbReference type="Rhea" id="RHEA:18885"/>
        <dbReference type="ChEBI" id="CHEBI:15378"/>
        <dbReference type="ChEBI" id="CHEBI:57273"/>
        <dbReference type="ChEBI" id="CHEBI:57783"/>
        <dbReference type="ChEBI" id="CHEBI:57964"/>
        <dbReference type="ChEBI" id="CHEBI:58349"/>
        <dbReference type="EC" id="1.1.1.271"/>
    </reaction>
</comment>
<feature type="binding site" evidence="5">
    <location>
        <position position="210"/>
    </location>
    <ligand>
        <name>substrate</name>
    </ligand>
</feature>
<dbReference type="PANTHER" id="PTHR43238:SF1">
    <property type="entry name" value="GDP-L-FUCOSE SYNTHASE"/>
    <property type="match status" value="1"/>
</dbReference>
<feature type="binding site" evidence="5">
    <location>
        <begin position="164"/>
        <end position="167"/>
    </location>
    <ligand>
        <name>NADP(+)</name>
        <dbReference type="ChEBI" id="CHEBI:58349"/>
    </ligand>
</feature>
<evidence type="ECO:0000256" key="5">
    <source>
        <dbReference type="HAMAP-Rule" id="MF_00956"/>
    </source>
</evidence>
<feature type="binding site" evidence="5">
    <location>
        <position position="203"/>
    </location>
    <ligand>
        <name>substrate</name>
    </ligand>
</feature>
<proteinExistence type="inferred from homology"/>
<keyword evidence="3 5" id="KW-0560">Oxidoreductase</keyword>
<dbReference type="InterPro" id="IPR001509">
    <property type="entry name" value="Epimerase_deHydtase"/>
</dbReference>
<evidence type="ECO:0000259" key="6">
    <source>
        <dbReference type="Pfam" id="PF01370"/>
    </source>
</evidence>
<feature type="binding site" evidence="5">
    <location>
        <position position="270"/>
    </location>
    <ligand>
        <name>substrate</name>
    </ligand>
</feature>
<reference evidence="8" key="1">
    <citation type="journal article" date="2019" name="Int. J. Syst. Evol. Microbiol.">
        <title>The Global Catalogue of Microorganisms (GCM) 10K type strain sequencing project: providing services to taxonomists for standard genome sequencing and annotation.</title>
        <authorList>
            <consortium name="The Broad Institute Genomics Platform"/>
            <consortium name="The Broad Institute Genome Sequencing Center for Infectious Disease"/>
            <person name="Wu L."/>
            <person name="Ma J."/>
        </authorList>
    </citation>
    <scope>NUCLEOTIDE SEQUENCE [LARGE SCALE GENOMIC DNA]</scope>
    <source>
        <strain evidence="8">CGMCC 1.15103</strain>
    </source>
</reference>
<evidence type="ECO:0000256" key="1">
    <source>
        <dbReference type="ARBA" id="ARBA00005959"/>
    </source>
</evidence>
<keyword evidence="2 5" id="KW-0521">NADP</keyword>
<comment type="caution">
    <text evidence="7">The sequence shown here is derived from an EMBL/GenBank/DDBJ whole genome shotgun (WGS) entry which is preliminary data.</text>
</comment>
<dbReference type="HAMAP" id="MF_00956">
    <property type="entry name" value="GDP_fucose_synth"/>
    <property type="match status" value="1"/>
</dbReference>
<feature type="site" description="Important for catalytic activity" evidence="5">
    <location>
        <position position="110"/>
    </location>
</feature>
<dbReference type="InterPro" id="IPR028614">
    <property type="entry name" value="GDP_fucose/colitose_synth"/>
</dbReference>
<evidence type="ECO:0000256" key="2">
    <source>
        <dbReference type="ARBA" id="ARBA00022857"/>
    </source>
</evidence>
<feature type="domain" description="NAD-dependent epimerase/dehydratase" evidence="6">
    <location>
        <begin position="7"/>
        <end position="238"/>
    </location>
</feature>
<evidence type="ECO:0000313" key="7">
    <source>
        <dbReference type="EMBL" id="GGC59761.1"/>
    </source>
</evidence>
<name>A0ABQ1NCT4_9BURK</name>
<keyword evidence="8" id="KW-1185">Reference proteome</keyword>
<feature type="active site" description="Proton donor/acceptor" evidence="5">
    <location>
        <position position="137"/>
    </location>
</feature>
<dbReference type="Gene3D" id="3.90.25.10">
    <property type="entry name" value="UDP-galactose 4-epimerase, domain 1"/>
    <property type="match status" value="1"/>
</dbReference>
<comment type="pathway">
    <text evidence="5">Nucleotide-sugar biosynthesis; GDP-L-fucose biosynthesis via de novo pathway; GDP-L-fucose from GDP-alpha-D-mannose: step 2/2.</text>
</comment>
<dbReference type="EC" id="1.1.1.271" evidence="5"/>
<dbReference type="PANTHER" id="PTHR43238">
    <property type="entry name" value="GDP-L-FUCOSE SYNTHASE"/>
    <property type="match status" value="1"/>
</dbReference>
<feature type="binding site" evidence="5">
    <location>
        <position position="180"/>
    </location>
    <ligand>
        <name>NADP(+)</name>
        <dbReference type="ChEBI" id="CHEBI:58349"/>
    </ligand>
</feature>
<feature type="binding site" evidence="5">
    <location>
        <begin position="11"/>
        <end position="17"/>
    </location>
    <ligand>
        <name>NADP(+)</name>
        <dbReference type="ChEBI" id="CHEBI:58349"/>
    </ligand>
</feature>
<dbReference type="Pfam" id="PF01370">
    <property type="entry name" value="Epimerase"/>
    <property type="match status" value="1"/>
</dbReference>
<dbReference type="EMBL" id="BMHL01000011">
    <property type="protein sequence ID" value="GGC59761.1"/>
    <property type="molecule type" value="Genomic_DNA"/>
</dbReference>
<sequence>MNKQARIFVAGHRGMVGSALVRRLHAAGYVNVVTRTRAELDLTDQAAVNGFFEREKIEVVLLAAARVGGILANASQPGEFIYENLTIETNVIHAAYRAQVERLVFFGSSCIYPKQCPQPIREEYLLTSPLEPTNDAYAIAKIAGLKLCEAYNREYNTQYVSLMPTNLYGPNDNYDLNSSHVLPALLRKAHEAKVNGSASLTVWGSGTPRREFLHVDDLAAATLFVLEHNVTEGLFNVGVGEDLSIRELAECICKVAGFEGELVFDASKPDGTPRKLLDVSRLAQMGWHATIGLEEGIASTYREFVELHAGSTPVAAMHV</sequence>
<keyword evidence="4 5" id="KW-0413">Isomerase</keyword>
<accession>A0ABQ1NCT4</accession>
<comment type="caution">
    <text evidence="5">Lacks conserved residue(s) required for the propagation of feature annotation.</text>
</comment>
<feature type="binding site" evidence="5">
    <location>
        <position position="188"/>
    </location>
    <ligand>
        <name>substrate</name>
    </ligand>
</feature>
<feature type="site" description="Important for catalytic activity" evidence="5">
    <location>
        <position position="108"/>
    </location>
</feature>
<dbReference type="InterPro" id="IPR036291">
    <property type="entry name" value="NAD(P)-bd_dom_sf"/>
</dbReference>
<protein>
    <recommendedName>
        <fullName evidence="5">GDP-L-fucose synthase</fullName>
        <ecNumber evidence="5">1.1.1.271</ecNumber>
    </recommendedName>
    <alternativeName>
        <fullName evidence="5">GDP-4-keto-6-deoxy-D-mannose-3,5-epimerase-4-reductase</fullName>
    </alternativeName>
</protein>
<gene>
    <name evidence="5 7" type="primary">fcl</name>
    <name evidence="7" type="ORF">GCM10011400_54440</name>
</gene>
<organism evidence="7 8">
    <name type="scientific">Paraburkholderia caffeinilytica</name>
    <dbReference type="NCBI Taxonomy" id="1761016"/>
    <lineage>
        <taxon>Bacteria</taxon>
        <taxon>Pseudomonadati</taxon>
        <taxon>Pseudomonadota</taxon>
        <taxon>Betaproteobacteria</taxon>
        <taxon>Burkholderiales</taxon>
        <taxon>Burkholderiaceae</taxon>
        <taxon>Paraburkholderia</taxon>
    </lineage>
</organism>